<dbReference type="Proteomes" id="UP001596380">
    <property type="component" value="Unassembled WGS sequence"/>
</dbReference>
<dbReference type="RefSeq" id="WP_160820583.1">
    <property type="nucleotide sequence ID" value="NZ_JBHSXE010000001.1"/>
</dbReference>
<dbReference type="EMBL" id="JBHSXS010000004">
    <property type="protein sequence ID" value="MFC6880076.1"/>
    <property type="molecule type" value="Genomic_DNA"/>
</dbReference>
<evidence type="ECO:0000313" key="1">
    <source>
        <dbReference type="EMBL" id="MFC6880076.1"/>
    </source>
</evidence>
<dbReference type="Pfam" id="PF14435">
    <property type="entry name" value="SUKH-4"/>
    <property type="match status" value="1"/>
</dbReference>
<evidence type="ECO:0000313" key="2">
    <source>
        <dbReference type="Proteomes" id="UP001596380"/>
    </source>
</evidence>
<reference evidence="2" key="1">
    <citation type="journal article" date="2019" name="Int. J. Syst. Evol. Microbiol.">
        <title>The Global Catalogue of Microorganisms (GCM) 10K type strain sequencing project: providing services to taxonomists for standard genome sequencing and annotation.</title>
        <authorList>
            <consortium name="The Broad Institute Genomics Platform"/>
            <consortium name="The Broad Institute Genome Sequencing Center for Infectious Disease"/>
            <person name="Wu L."/>
            <person name="Ma J."/>
        </authorList>
    </citation>
    <scope>NUCLEOTIDE SEQUENCE [LARGE SCALE GENOMIC DNA]</scope>
    <source>
        <strain evidence="2">JCM 3369</strain>
    </source>
</reference>
<dbReference type="InterPro" id="IPR025851">
    <property type="entry name" value="SUKH-4"/>
</dbReference>
<proteinExistence type="predicted"/>
<dbReference type="InterPro" id="IPR032722">
    <property type="entry name" value="Deaminase_XOO_2897"/>
</dbReference>
<organism evidence="1 2">
    <name type="scientific">Actinomadura yumaensis</name>
    <dbReference type="NCBI Taxonomy" id="111807"/>
    <lineage>
        <taxon>Bacteria</taxon>
        <taxon>Bacillati</taxon>
        <taxon>Actinomycetota</taxon>
        <taxon>Actinomycetes</taxon>
        <taxon>Streptosporangiales</taxon>
        <taxon>Thermomonosporaceae</taxon>
        <taxon>Actinomadura</taxon>
    </lineage>
</organism>
<sequence>MTTDITGELTAQFGPRGLRRFAAAELDGLQVPAGAAGPLAEAGLPIQVGPYFTATSGEPLPLGEYASSAGFPEAAASAAGWLRLGTDRGAELCVEPDGQVRALFVVADAPSMHVNASVPAFLRALLALDRHLPVLAAPGDQDPAAVFRGLRKRLLEVDEAALQDDEAWWPRVLEQIRHAMSFPFSAAFEVGDSRGGKRIETEQAAVGLAHPERVLWSRLERQGVRPEQVTRVYTELEPCFLPGNYCAMWLTKFTRAEFSHSFDYGDTAAEREAGLLDLMRYAAEQD</sequence>
<accession>A0ABW2CGT1</accession>
<comment type="caution">
    <text evidence="1">The sequence shown here is derived from an EMBL/GenBank/DDBJ whole genome shotgun (WGS) entry which is preliminary data.</text>
</comment>
<gene>
    <name evidence="1" type="ORF">ACFQKB_09900</name>
</gene>
<name>A0ABW2CGT1_9ACTN</name>
<keyword evidence="2" id="KW-1185">Reference proteome</keyword>
<protein>
    <submittedName>
        <fullName evidence="1">SUKH-4 family immunity protein</fullName>
    </submittedName>
</protein>
<dbReference type="Pfam" id="PF14440">
    <property type="entry name" value="XOO_2897-deam"/>
    <property type="match status" value="1"/>
</dbReference>